<proteinExistence type="predicted"/>
<organism evidence="2 3">
    <name type="scientific">Aquicella lusitana</name>
    <dbReference type="NCBI Taxonomy" id="254246"/>
    <lineage>
        <taxon>Bacteria</taxon>
        <taxon>Pseudomonadati</taxon>
        <taxon>Pseudomonadota</taxon>
        <taxon>Gammaproteobacteria</taxon>
        <taxon>Legionellales</taxon>
        <taxon>Coxiellaceae</taxon>
        <taxon>Aquicella</taxon>
    </lineage>
</organism>
<dbReference type="Proteomes" id="UP000254720">
    <property type="component" value="Unassembled WGS sequence"/>
</dbReference>
<dbReference type="EMBL" id="QQAX01000042">
    <property type="protein sequence ID" value="RDI37196.1"/>
    <property type="molecule type" value="Genomic_DNA"/>
</dbReference>
<feature type="region of interest" description="Disordered" evidence="1">
    <location>
        <begin position="31"/>
        <end position="50"/>
    </location>
</feature>
<evidence type="ECO:0000313" key="3">
    <source>
        <dbReference type="Proteomes" id="UP000254720"/>
    </source>
</evidence>
<reference evidence="2 3" key="1">
    <citation type="submission" date="2018-07" db="EMBL/GenBank/DDBJ databases">
        <title>Genomic Encyclopedia of Type Strains, Phase IV (KMG-IV): sequencing the most valuable type-strain genomes for metagenomic binning, comparative biology and taxonomic classification.</title>
        <authorList>
            <person name="Goeker M."/>
        </authorList>
    </citation>
    <scope>NUCLEOTIDE SEQUENCE [LARGE SCALE GENOMIC DNA]</scope>
    <source>
        <strain evidence="2 3">DSM 16500</strain>
    </source>
</reference>
<accession>A0A370G2G7</accession>
<name>A0A370G2G7_9COXI</name>
<dbReference type="RefSeq" id="WP_114835475.1">
    <property type="nucleotide sequence ID" value="NZ_LR699114.1"/>
</dbReference>
<protein>
    <recommendedName>
        <fullName evidence="4">ATP-binding protein</fullName>
    </recommendedName>
</protein>
<gene>
    <name evidence="2" type="ORF">C8D86_1424</name>
</gene>
<feature type="compositionally biased region" description="Basic and acidic residues" evidence="1">
    <location>
        <begin position="31"/>
        <end position="48"/>
    </location>
</feature>
<evidence type="ECO:0000256" key="1">
    <source>
        <dbReference type="SAM" id="MobiDB-lite"/>
    </source>
</evidence>
<comment type="caution">
    <text evidence="2">The sequence shown here is derived from an EMBL/GenBank/DDBJ whole genome shotgun (WGS) entry which is preliminary data.</text>
</comment>
<dbReference type="AlphaFoldDB" id="A0A370G2G7"/>
<evidence type="ECO:0008006" key="4">
    <source>
        <dbReference type="Google" id="ProtNLM"/>
    </source>
</evidence>
<keyword evidence="3" id="KW-1185">Reference proteome</keyword>
<dbReference type="OrthoDB" id="784829at2"/>
<sequence>MDKTQNKSPQSVTADVRANENVIKINDTALLKKEQTKAPKASEDDGKPKPNSTALLLELVKNGDFFHDEQKKPYITIEHDNYVTTLEIDSKSFRDWLANECWKVYGRLANSQIVTDALQIMKGKACFEGRCLPVFTRIGSLNDKIYINLGDQQCHVVEVSASGWVVLNKSPIKFKRTQCMNPLPIPTPGYGDINLLWQHLNVPERQRPLVLAWLIDCFITNTPFPILVLMGRQGSGKSKAQDKLRHLVDPSVENLRNAPKYRDDILTSAANNWLVSFNNVSNLTNDNQDDLCCLSTGGGFSKRRFFNDNDEVVVSIKRPVILNGIDDLVTRQDLLDRSVIISLPEIDPKMRKTDVGLDSAFLKDYPAIFTGLLDALVAVLRILPTVQLSIKPRMADFAHVGAALEKAGIVPVGVFFDEYKKNYSDNMLASLQASSVALVLIDYMKERQSIYSNYAGLLKALDIYRPHRASDWPSSPKDLAATLKRLEPALRFAAIFLRFDSKPKNNGYHVEVFNMNLYKE</sequence>
<evidence type="ECO:0000313" key="2">
    <source>
        <dbReference type="EMBL" id="RDI37196.1"/>
    </source>
</evidence>